<feature type="domain" description="TNase-like" evidence="5">
    <location>
        <begin position="27"/>
        <end position="150"/>
    </location>
</feature>
<dbReference type="Proteomes" id="UP000014216">
    <property type="component" value="Unassembled WGS sequence"/>
</dbReference>
<gene>
    <name evidence="6" type="ORF">Dpo_8c00850</name>
</gene>
<dbReference type="EMBL" id="APJX01000008">
    <property type="protein sequence ID" value="EMS78418.1"/>
    <property type="molecule type" value="Genomic_DNA"/>
</dbReference>
<dbReference type="InterPro" id="IPR035437">
    <property type="entry name" value="SNase_OB-fold_sf"/>
</dbReference>
<dbReference type="InterPro" id="IPR035451">
    <property type="entry name" value="Ada-like_dom_sf"/>
</dbReference>
<dbReference type="GO" id="GO:0003676">
    <property type="term" value="F:nucleic acid binding"/>
    <property type="evidence" value="ECO:0007669"/>
    <property type="project" value="InterPro"/>
</dbReference>
<dbReference type="GO" id="GO:0004519">
    <property type="term" value="F:endonuclease activity"/>
    <property type="evidence" value="ECO:0007669"/>
    <property type="project" value="UniProtKB-KW"/>
</dbReference>
<evidence type="ECO:0000256" key="3">
    <source>
        <dbReference type="ARBA" id="ARBA00022801"/>
    </source>
</evidence>
<feature type="signal peptide" evidence="4">
    <location>
        <begin position="1"/>
        <end position="26"/>
    </location>
</feature>
<organism evidence="6 7">
    <name type="scientific">Desulfotignum phosphitoxidans DSM 13687</name>
    <dbReference type="NCBI Taxonomy" id="1286635"/>
    <lineage>
        <taxon>Bacteria</taxon>
        <taxon>Pseudomonadati</taxon>
        <taxon>Thermodesulfobacteriota</taxon>
        <taxon>Desulfobacteria</taxon>
        <taxon>Desulfobacterales</taxon>
        <taxon>Desulfobacteraceae</taxon>
        <taxon>Desulfotignum</taxon>
    </lineage>
</organism>
<dbReference type="SUPFAM" id="SSF50199">
    <property type="entry name" value="Staphylococcal nuclease"/>
    <property type="match status" value="1"/>
</dbReference>
<dbReference type="Gene3D" id="3.40.10.10">
    <property type="entry name" value="DNA Methylphosphotriester Repair Domain"/>
    <property type="match status" value="1"/>
</dbReference>
<evidence type="ECO:0000256" key="4">
    <source>
        <dbReference type="SAM" id="SignalP"/>
    </source>
</evidence>
<keyword evidence="3" id="KW-0378">Hydrolase</keyword>
<evidence type="ECO:0000256" key="1">
    <source>
        <dbReference type="ARBA" id="ARBA00022722"/>
    </source>
</evidence>
<dbReference type="Gene3D" id="2.40.50.90">
    <property type="match status" value="1"/>
</dbReference>
<dbReference type="SUPFAM" id="SSF57884">
    <property type="entry name" value="Ada DNA repair protein, N-terminal domain (N-Ada 10)"/>
    <property type="match status" value="1"/>
</dbReference>
<keyword evidence="2" id="KW-0255">Endonuclease</keyword>
<dbReference type="GO" id="GO:0016787">
    <property type="term" value="F:hydrolase activity"/>
    <property type="evidence" value="ECO:0007669"/>
    <property type="project" value="UniProtKB-KW"/>
</dbReference>
<keyword evidence="4" id="KW-0732">Signal</keyword>
<dbReference type="AlphaFoldDB" id="S0FTJ8"/>
<dbReference type="PROSITE" id="PS50830">
    <property type="entry name" value="TNASE_3"/>
    <property type="match status" value="1"/>
</dbReference>
<keyword evidence="7" id="KW-1185">Reference proteome</keyword>
<evidence type="ECO:0000256" key="2">
    <source>
        <dbReference type="ARBA" id="ARBA00022759"/>
    </source>
</evidence>
<dbReference type="InterPro" id="IPR016071">
    <property type="entry name" value="Staphylococal_nuclease_OB-fold"/>
</dbReference>
<dbReference type="InterPro" id="IPR002071">
    <property type="entry name" value="Thermonucl_AS"/>
</dbReference>
<evidence type="ECO:0000313" key="6">
    <source>
        <dbReference type="EMBL" id="EMS78418.1"/>
    </source>
</evidence>
<accession>S0FTJ8</accession>
<sequence length="221" mass="24790">MIHKIAHRTLLAVLLSFILLVCSLNAQTLTGKVVKVADGDTITVLQDRTQYKIRLYGIDCPESGQDFGNRAKKFVSGMVYGKQVRVVQKDIDQHRRVVGMVYVGGTCVNEEIVRAGLAWVYHRYCKDSFCQEWADLEAQARDAKIGLWSHSDPIPPWDYRQGARSTSKPKAVSGVYHGNTRSMVFHQSSCEHFNCKNCTEVFDSRETALKAGYRPCGGCNP</sequence>
<evidence type="ECO:0000259" key="5">
    <source>
        <dbReference type="PROSITE" id="PS50830"/>
    </source>
</evidence>
<protein>
    <submittedName>
        <fullName evidence="6">Nuclease (SNase domain protein)</fullName>
    </submittedName>
</protein>
<keyword evidence="1" id="KW-0540">Nuclease</keyword>
<dbReference type="RefSeq" id="WP_006967482.1">
    <property type="nucleotide sequence ID" value="NZ_APJX01000008.1"/>
</dbReference>
<name>S0FTJ8_9BACT</name>
<comment type="caution">
    <text evidence="6">The sequence shown here is derived from an EMBL/GenBank/DDBJ whole genome shotgun (WGS) entry which is preliminary data.</text>
</comment>
<feature type="chain" id="PRO_5004487105" evidence="4">
    <location>
        <begin position="27"/>
        <end position="221"/>
    </location>
</feature>
<evidence type="ECO:0000313" key="7">
    <source>
        <dbReference type="Proteomes" id="UP000014216"/>
    </source>
</evidence>
<dbReference type="SMART" id="SM00318">
    <property type="entry name" value="SNc"/>
    <property type="match status" value="1"/>
</dbReference>
<proteinExistence type="predicted"/>
<dbReference type="PROSITE" id="PS01123">
    <property type="entry name" value="TNASE_1"/>
    <property type="match status" value="1"/>
</dbReference>
<reference evidence="6 7" key="1">
    <citation type="journal article" date="2013" name="Genome Announc.">
        <title>Draft Genome Sequence of Desulfotignum phosphitoxidans DSM 13687 Strain FiPS-3.</title>
        <authorList>
            <person name="Poehlein A."/>
            <person name="Daniel R."/>
            <person name="Simeonova D.D."/>
        </authorList>
    </citation>
    <scope>NUCLEOTIDE SEQUENCE [LARGE SCALE GENOMIC DNA]</scope>
    <source>
        <strain evidence="6 7">DSM 13687</strain>
    </source>
</reference>
<dbReference type="PANTHER" id="PTHR12302:SF3">
    <property type="entry name" value="SERINE_THREONINE-PROTEIN KINASE 31"/>
    <property type="match status" value="1"/>
</dbReference>
<dbReference type="PANTHER" id="PTHR12302">
    <property type="entry name" value="EBNA2 BINDING PROTEIN P100"/>
    <property type="match status" value="1"/>
</dbReference>
<dbReference type="Pfam" id="PF00565">
    <property type="entry name" value="SNase"/>
    <property type="match status" value="1"/>
</dbReference>